<evidence type="ECO:0000313" key="2">
    <source>
        <dbReference type="Proteomes" id="UP000562492"/>
    </source>
</evidence>
<evidence type="ECO:0000313" key="1">
    <source>
        <dbReference type="EMBL" id="MBB6579352.1"/>
    </source>
</evidence>
<sequence>MQRRLDESLGLAIGLWPIRPGELVLHAQGFGLADRFGRADGPGGSIGQGGKFVRTIEQTRATTVMTMMAARYNLKRLASFLENKVDAFFKPTRSKRQVRLQTGRA</sequence>
<dbReference type="Proteomes" id="UP000562492">
    <property type="component" value="Unassembled WGS sequence"/>
</dbReference>
<protein>
    <submittedName>
        <fullName evidence="1">Uncharacterized protein</fullName>
    </submittedName>
</protein>
<accession>A0ABR6RJM4</accession>
<gene>
    <name evidence="1" type="ORF">HNP33_003464</name>
</gene>
<comment type="caution">
    <text evidence="1">The sequence shown here is derived from an EMBL/GenBank/DDBJ whole genome shotgun (WGS) entry which is preliminary data.</text>
</comment>
<reference evidence="1 2" key="1">
    <citation type="submission" date="2020-08" db="EMBL/GenBank/DDBJ databases">
        <title>Functional genomics of gut bacteria from endangered species of beetles.</title>
        <authorList>
            <person name="Carlos-Shanley C."/>
        </authorList>
    </citation>
    <scope>NUCLEOTIDE SEQUENCE [LARGE SCALE GENOMIC DNA]</scope>
    <source>
        <strain evidence="1 2">S00124</strain>
    </source>
</reference>
<dbReference type="EMBL" id="JACHKZ010000028">
    <property type="protein sequence ID" value="MBB6579352.1"/>
    <property type="molecule type" value="Genomic_DNA"/>
</dbReference>
<proteinExistence type="predicted"/>
<organism evidence="1 2">
    <name type="scientific">Comamonas odontotermitis</name>
    <dbReference type="NCBI Taxonomy" id="379895"/>
    <lineage>
        <taxon>Bacteria</taxon>
        <taxon>Pseudomonadati</taxon>
        <taxon>Pseudomonadota</taxon>
        <taxon>Betaproteobacteria</taxon>
        <taxon>Burkholderiales</taxon>
        <taxon>Comamonadaceae</taxon>
        <taxon>Comamonas</taxon>
    </lineage>
</organism>
<keyword evidence="2" id="KW-1185">Reference proteome</keyword>
<name>A0ABR6RJM4_9BURK</name>